<keyword evidence="2" id="KW-1185">Reference proteome</keyword>
<evidence type="ECO:0000313" key="2">
    <source>
        <dbReference type="Proteomes" id="UP000253426"/>
    </source>
</evidence>
<dbReference type="Proteomes" id="UP000253426">
    <property type="component" value="Unassembled WGS sequence"/>
</dbReference>
<proteinExistence type="predicted"/>
<name>A0A366HX96_9BACT</name>
<evidence type="ECO:0000313" key="1">
    <source>
        <dbReference type="EMBL" id="RBP47938.1"/>
    </source>
</evidence>
<dbReference type="EMBL" id="QNRR01000001">
    <property type="protein sequence ID" value="RBP47938.1"/>
    <property type="molecule type" value="Genomic_DNA"/>
</dbReference>
<protein>
    <submittedName>
        <fullName evidence="1">Uncharacterized protein</fullName>
    </submittedName>
</protein>
<dbReference type="AlphaFoldDB" id="A0A366HX96"/>
<sequence length="46" mass="4919">MGWMRRDGNTRDSVKGIVHEPLKCGSSETHAATLQHDITQGGGGII</sequence>
<comment type="caution">
    <text evidence="1">The sequence shown here is derived from an EMBL/GenBank/DDBJ whole genome shotgun (WGS) entry which is preliminary data.</text>
</comment>
<organism evidence="1 2">
    <name type="scientific">Roseimicrobium gellanilyticum</name>
    <dbReference type="NCBI Taxonomy" id="748857"/>
    <lineage>
        <taxon>Bacteria</taxon>
        <taxon>Pseudomonadati</taxon>
        <taxon>Verrucomicrobiota</taxon>
        <taxon>Verrucomicrobiia</taxon>
        <taxon>Verrucomicrobiales</taxon>
        <taxon>Verrucomicrobiaceae</taxon>
        <taxon>Roseimicrobium</taxon>
    </lineage>
</organism>
<reference evidence="1 2" key="1">
    <citation type="submission" date="2018-06" db="EMBL/GenBank/DDBJ databases">
        <title>Genomic Encyclopedia of Type Strains, Phase IV (KMG-IV): sequencing the most valuable type-strain genomes for metagenomic binning, comparative biology and taxonomic classification.</title>
        <authorList>
            <person name="Goeker M."/>
        </authorList>
    </citation>
    <scope>NUCLEOTIDE SEQUENCE [LARGE SCALE GENOMIC DNA]</scope>
    <source>
        <strain evidence="1 2">DSM 25532</strain>
    </source>
</reference>
<gene>
    <name evidence="1" type="ORF">DES53_101738</name>
</gene>
<accession>A0A366HX96</accession>